<evidence type="ECO:0000313" key="1">
    <source>
        <dbReference type="EMBL" id="CCX16605.1"/>
    </source>
</evidence>
<proteinExistence type="predicted"/>
<dbReference type="Proteomes" id="UP000018144">
    <property type="component" value="Unassembled WGS sequence"/>
</dbReference>
<keyword evidence="2" id="KW-1185">Reference proteome</keyword>
<dbReference type="AlphaFoldDB" id="U4LBH7"/>
<gene>
    <name evidence="1" type="ORF">PCON_03304</name>
</gene>
<reference evidence="1 2" key="1">
    <citation type="journal article" date="2013" name="PLoS Genet.">
        <title>The genome and development-dependent transcriptomes of Pyronema confluens: a window into fungal evolution.</title>
        <authorList>
            <person name="Traeger S."/>
            <person name="Altegoer F."/>
            <person name="Freitag M."/>
            <person name="Gabaldon T."/>
            <person name="Kempken F."/>
            <person name="Kumar A."/>
            <person name="Marcet-Houben M."/>
            <person name="Poggeler S."/>
            <person name="Stajich J.E."/>
            <person name="Nowrousian M."/>
        </authorList>
    </citation>
    <scope>NUCLEOTIDE SEQUENCE [LARGE SCALE GENOMIC DNA]</scope>
    <source>
        <strain evidence="2">CBS 100304</strain>
        <tissue evidence="1">Vegetative mycelium</tissue>
    </source>
</reference>
<organism evidence="1 2">
    <name type="scientific">Pyronema omphalodes (strain CBS 100304)</name>
    <name type="common">Pyronema confluens</name>
    <dbReference type="NCBI Taxonomy" id="1076935"/>
    <lineage>
        <taxon>Eukaryota</taxon>
        <taxon>Fungi</taxon>
        <taxon>Dikarya</taxon>
        <taxon>Ascomycota</taxon>
        <taxon>Pezizomycotina</taxon>
        <taxon>Pezizomycetes</taxon>
        <taxon>Pezizales</taxon>
        <taxon>Pyronemataceae</taxon>
        <taxon>Pyronema</taxon>
    </lineage>
</organism>
<sequence>MAPNQTAIPIDTMDPNMIAIGNIPYRTTMSHLPPPPPRVPVTITLYSRSITMLTPPSVPYFLHIIPLLSSFTEPTDQSKMPPSDQDVFRAAVKELSKTYNTIIETFGTPEQKLLRMKTARSFEDCIRTAFYKKNKHYRMFGVVNIVHPQKVDWVLKGIMRLDGFGDPANKPSPEVAVEALGLVAKAFTQLMEDLLKPGAKALGGWQDGPGVVGTKYIRLDGWNIRAEREAAEREGRPWVAH</sequence>
<evidence type="ECO:0000313" key="2">
    <source>
        <dbReference type="Proteomes" id="UP000018144"/>
    </source>
</evidence>
<protein>
    <submittedName>
        <fullName evidence="1">Uncharacterized protein</fullName>
    </submittedName>
</protein>
<name>U4LBH7_PYROM</name>
<accession>U4LBH7</accession>
<dbReference type="EMBL" id="HF936475">
    <property type="protein sequence ID" value="CCX16605.1"/>
    <property type="molecule type" value="Genomic_DNA"/>
</dbReference>